<dbReference type="OrthoDB" id="9803101at2"/>
<sequence>MKPFQAIHNPDVPISHLPFSPAVRVGQFVFVSGQASVDETGKLVPDSFAGEMRRSMENIRKVLAGAGLTLGDVVQTRNYVGAQEDLAEFNQIYAEYFEKPYPARTTLMGCLGTLLKFEIDVVAVAPTEAS</sequence>
<dbReference type="KEGG" id="rcf:Poly24_21110"/>
<dbReference type="RefSeq" id="WP_145094215.1">
    <property type="nucleotide sequence ID" value="NZ_CP036348.1"/>
</dbReference>
<comment type="similarity">
    <text evidence="1">Belongs to the RutC family.</text>
</comment>
<dbReference type="GO" id="GO:0005829">
    <property type="term" value="C:cytosol"/>
    <property type="evidence" value="ECO:0007669"/>
    <property type="project" value="TreeGrafter"/>
</dbReference>
<dbReference type="CDD" id="cd00448">
    <property type="entry name" value="YjgF_YER057c_UK114_family"/>
    <property type="match status" value="1"/>
</dbReference>
<dbReference type="PANTHER" id="PTHR11803:SF58">
    <property type="entry name" value="PROTEIN HMF1-RELATED"/>
    <property type="match status" value="1"/>
</dbReference>
<organism evidence="2 3">
    <name type="scientific">Rosistilla carotiformis</name>
    <dbReference type="NCBI Taxonomy" id="2528017"/>
    <lineage>
        <taxon>Bacteria</taxon>
        <taxon>Pseudomonadati</taxon>
        <taxon>Planctomycetota</taxon>
        <taxon>Planctomycetia</taxon>
        <taxon>Pirellulales</taxon>
        <taxon>Pirellulaceae</taxon>
        <taxon>Rosistilla</taxon>
    </lineage>
</organism>
<dbReference type="Proteomes" id="UP000315082">
    <property type="component" value="Chromosome"/>
</dbReference>
<dbReference type="SUPFAM" id="SSF55298">
    <property type="entry name" value="YjgF-like"/>
    <property type="match status" value="1"/>
</dbReference>
<protein>
    <submittedName>
        <fullName evidence="2">RutC family protein</fullName>
    </submittedName>
</protein>
<dbReference type="EMBL" id="CP036348">
    <property type="protein sequence ID" value="QDV68402.1"/>
    <property type="molecule type" value="Genomic_DNA"/>
</dbReference>
<dbReference type="Gene3D" id="3.30.1330.40">
    <property type="entry name" value="RutC-like"/>
    <property type="match status" value="1"/>
</dbReference>
<dbReference type="InterPro" id="IPR035959">
    <property type="entry name" value="RutC-like_sf"/>
</dbReference>
<keyword evidence="3" id="KW-1185">Reference proteome</keyword>
<gene>
    <name evidence="2" type="ORF">Poly24_21110</name>
</gene>
<accession>A0A518JS78</accession>
<dbReference type="Pfam" id="PF01042">
    <property type="entry name" value="Ribonuc_L-PSP"/>
    <property type="match status" value="1"/>
</dbReference>
<reference evidence="2 3" key="1">
    <citation type="submission" date="2019-02" db="EMBL/GenBank/DDBJ databases">
        <title>Deep-cultivation of Planctomycetes and their phenomic and genomic characterization uncovers novel biology.</title>
        <authorList>
            <person name="Wiegand S."/>
            <person name="Jogler M."/>
            <person name="Boedeker C."/>
            <person name="Pinto D."/>
            <person name="Vollmers J."/>
            <person name="Rivas-Marin E."/>
            <person name="Kohn T."/>
            <person name="Peeters S.H."/>
            <person name="Heuer A."/>
            <person name="Rast P."/>
            <person name="Oberbeckmann S."/>
            <person name="Bunk B."/>
            <person name="Jeske O."/>
            <person name="Meyerdierks A."/>
            <person name="Storesund J.E."/>
            <person name="Kallscheuer N."/>
            <person name="Luecker S."/>
            <person name="Lage O.M."/>
            <person name="Pohl T."/>
            <person name="Merkel B.J."/>
            <person name="Hornburger P."/>
            <person name="Mueller R.-W."/>
            <person name="Bruemmer F."/>
            <person name="Labrenz M."/>
            <person name="Spormann A.M."/>
            <person name="Op den Camp H."/>
            <person name="Overmann J."/>
            <person name="Amann R."/>
            <person name="Jetten M.S.M."/>
            <person name="Mascher T."/>
            <person name="Medema M.H."/>
            <person name="Devos D.P."/>
            <person name="Kaster A.-K."/>
            <person name="Ovreas L."/>
            <person name="Rohde M."/>
            <person name="Galperin M.Y."/>
            <person name="Jogler C."/>
        </authorList>
    </citation>
    <scope>NUCLEOTIDE SEQUENCE [LARGE SCALE GENOMIC DNA]</scope>
    <source>
        <strain evidence="2 3">Poly24</strain>
    </source>
</reference>
<evidence type="ECO:0000313" key="3">
    <source>
        <dbReference type="Proteomes" id="UP000315082"/>
    </source>
</evidence>
<dbReference type="GO" id="GO:0019239">
    <property type="term" value="F:deaminase activity"/>
    <property type="evidence" value="ECO:0007669"/>
    <property type="project" value="TreeGrafter"/>
</dbReference>
<dbReference type="PANTHER" id="PTHR11803">
    <property type="entry name" value="2-IMINOBUTANOATE/2-IMINOPROPANOATE DEAMINASE RIDA"/>
    <property type="match status" value="1"/>
</dbReference>
<evidence type="ECO:0000313" key="2">
    <source>
        <dbReference type="EMBL" id="QDV68402.1"/>
    </source>
</evidence>
<dbReference type="AlphaFoldDB" id="A0A518JS78"/>
<dbReference type="InterPro" id="IPR006175">
    <property type="entry name" value="YjgF/YER057c/UK114"/>
</dbReference>
<name>A0A518JS78_9BACT</name>
<proteinExistence type="inferred from homology"/>
<evidence type="ECO:0000256" key="1">
    <source>
        <dbReference type="ARBA" id="ARBA00010552"/>
    </source>
</evidence>